<dbReference type="InterPro" id="IPR043128">
    <property type="entry name" value="Rev_trsase/Diguanyl_cyclase"/>
</dbReference>
<protein>
    <recommendedName>
        <fullName evidence="1">diguanylate cyclase</fullName>
        <ecNumber evidence="1">2.7.7.65</ecNumber>
    </recommendedName>
</protein>
<dbReference type="InterPro" id="IPR003018">
    <property type="entry name" value="GAF"/>
</dbReference>
<name>A0A066UVY1_9VIBR</name>
<dbReference type="EC" id="2.7.7.65" evidence="1"/>
<organism evidence="4 5">
    <name type="scientific">Vibrio fortis</name>
    <dbReference type="NCBI Taxonomy" id="212667"/>
    <lineage>
        <taxon>Bacteria</taxon>
        <taxon>Pseudomonadati</taxon>
        <taxon>Pseudomonadota</taxon>
        <taxon>Gammaproteobacteria</taxon>
        <taxon>Vibrionales</taxon>
        <taxon>Vibrionaceae</taxon>
        <taxon>Vibrio</taxon>
    </lineage>
</organism>
<dbReference type="Pfam" id="PF13185">
    <property type="entry name" value="GAF_2"/>
    <property type="match status" value="1"/>
</dbReference>
<dbReference type="AlphaFoldDB" id="A0A066UVY1"/>
<keyword evidence="5" id="KW-1185">Reference proteome</keyword>
<proteinExistence type="predicted"/>
<dbReference type="PROSITE" id="PS50887">
    <property type="entry name" value="GGDEF"/>
    <property type="match status" value="1"/>
</dbReference>
<gene>
    <name evidence="4" type="ORF">VFDL14_23510</name>
</gene>
<dbReference type="OrthoDB" id="9812358at2"/>
<dbReference type="InterPro" id="IPR029787">
    <property type="entry name" value="Nucleotide_cyclase"/>
</dbReference>
<dbReference type="SMART" id="SM00267">
    <property type="entry name" value="GGDEF"/>
    <property type="match status" value="1"/>
</dbReference>
<evidence type="ECO:0000256" key="1">
    <source>
        <dbReference type="ARBA" id="ARBA00012528"/>
    </source>
</evidence>
<feature type="domain" description="GGDEF" evidence="3">
    <location>
        <begin position="210"/>
        <end position="332"/>
    </location>
</feature>
<dbReference type="SMART" id="SM00065">
    <property type="entry name" value="GAF"/>
    <property type="match status" value="1"/>
</dbReference>
<dbReference type="CDD" id="cd01949">
    <property type="entry name" value="GGDEF"/>
    <property type="match status" value="1"/>
</dbReference>
<evidence type="ECO:0000313" key="5">
    <source>
        <dbReference type="Proteomes" id="UP000027219"/>
    </source>
</evidence>
<dbReference type="EMBL" id="JFFR01000020">
    <property type="protein sequence ID" value="KDN28363.1"/>
    <property type="molecule type" value="Genomic_DNA"/>
</dbReference>
<comment type="caution">
    <text evidence="4">The sequence shown here is derived from an EMBL/GenBank/DDBJ whole genome shotgun (WGS) entry which is preliminary data.</text>
</comment>
<dbReference type="PANTHER" id="PTHR45138">
    <property type="entry name" value="REGULATORY COMPONENTS OF SENSORY TRANSDUCTION SYSTEM"/>
    <property type="match status" value="1"/>
</dbReference>
<dbReference type="Pfam" id="PF00990">
    <property type="entry name" value="GGDEF"/>
    <property type="match status" value="1"/>
</dbReference>
<dbReference type="GO" id="GO:0052621">
    <property type="term" value="F:diguanylate cyclase activity"/>
    <property type="evidence" value="ECO:0007669"/>
    <property type="project" value="UniProtKB-EC"/>
</dbReference>
<dbReference type="PANTHER" id="PTHR45138:SF9">
    <property type="entry name" value="DIGUANYLATE CYCLASE DGCM-RELATED"/>
    <property type="match status" value="1"/>
</dbReference>
<dbReference type="Proteomes" id="UP000027219">
    <property type="component" value="Unassembled WGS sequence"/>
</dbReference>
<dbReference type="STRING" id="212667.VFDL14_23510"/>
<dbReference type="SUPFAM" id="SSF55781">
    <property type="entry name" value="GAF domain-like"/>
    <property type="match status" value="1"/>
</dbReference>
<evidence type="ECO:0000259" key="3">
    <source>
        <dbReference type="PROSITE" id="PS50887"/>
    </source>
</evidence>
<dbReference type="SUPFAM" id="SSF55073">
    <property type="entry name" value="Nucleotide cyclase"/>
    <property type="match status" value="1"/>
</dbReference>
<reference evidence="4 5" key="1">
    <citation type="submission" date="2014-02" db="EMBL/GenBank/DDBJ databases">
        <title>Vibrio fortis Dalian14 Genome Sequencing.</title>
        <authorList>
            <person name="Wang Y."/>
            <person name="Song L."/>
            <person name="Liu G."/>
            <person name="Ding J."/>
        </authorList>
    </citation>
    <scope>NUCLEOTIDE SEQUENCE [LARGE SCALE GENOMIC DNA]</scope>
    <source>
        <strain evidence="4 5">Dalian14</strain>
    </source>
</reference>
<dbReference type="NCBIfam" id="TIGR00254">
    <property type="entry name" value="GGDEF"/>
    <property type="match status" value="1"/>
</dbReference>
<accession>A0A066UVY1</accession>
<evidence type="ECO:0000256" key="2">
    <source>
        <dbReference type="ARBA" id="ARBA00034247"/>
    </source>
</evidence>
<dbReference type="InterPro" id="IPR050469">
    <property type="entry name" value="Diguanylate_Cyclase"/>
</dbReference>
<dbReference type="Gene3D" id="3.30.70.270">
    <property type="match status" value="1"/>
</dbReference>
<evidence type="ECO:0000313" key="4">
    <source>
        <dbReference type="EMBL" id="KDN28363.1"/>
    </source>
</evidence>
<dbReference type="InterPro" id="IPR000160">
    <property type="entry name" value="GGDEF_dom"/>
</dbReference>
<sequence length="332" mass="37442">MEKDFLLEAHRSVNSLLRRLALGLERKELNEKIIQLTEHLFGERMASILMLNPDTQTLHLEHAPNLPQFYNEKIEGVSIGEGIGSCGEAAALKKAVIVSDINQHPNWAAFLPLTQQANLHACWSVPILSSNDHVLGTFAIYSQCPSEPHEFEVEILELLASLYSVALEKYELEDQLQYYATRDSLTRCLNRRALLFEAQKVLEKRCFGEKIMGCMFVDVDKFKSINDTYGHRFGDEILERVAKVLDDATTACAKVGRYGGDEFVVFSCFNSEENFSQTYRVLNSTLQEALYIDGTQFSVSVGMAFEKNPNGLSGLIAQADKNMYQIKQSKVH</sequence>
<dbReference type="InterPro" id="IPR029016">
    <property type="entry name" value="GAF-like_dom_sf"/>
</dbReference>
<dbReference type="Gene3D" id="3.30.450.40">
    <property type="match status" value="1"/>
</dbReference>
<comment type="catalytic activity">
    <reaction evidence="2">
        <text>2 GTP = 3',3'-c-di-GMP + 2 diphosphate</text>
        <dbReference type="Rhea" id="RHEA:24898"/>
        <dbReference type="ChEBI" id="CHEBI:33019"/>
        <dbReference type="ChEBI" id="CHEBI:37565"/>
        <dbReference type="ChEBI" id="CHEBI:58805"/>
        <dbReference type="EC" id="2.7.7.65"/>
    </reaction>
</comment>
<dbReference type="RefSeq" id="WP_032551323.1">
    <property type="nucleotide sequence ID" value="NZ_JBEEAX010000002.1"/>
</dbReference>